<feature type="non-terminal residue" evidence="1">
    <location>
        <position position="1"/>
    </location>
</feature>
<organism evidence="1">
    <name type="scientific">marine sediment metagenome</name>
    <dbReference type="NCBI Taxonomy" id="412755"/>
    <lineage>
        <taxon>unclassified sequences</taxon>
        <taxon>metagenomes</taxon>
        <taxon>ecological metagenomes</taxon>
    </lineage>
</organism>
<feature type="non-terminal residue" evidence="1">
    <location>
        <position position="635"/>
    </location>
</feature>
<sequence>EYPERFINDSGQDGTVVFDGNVPIDTDIPGNVMPPPPPGLRVNEPFDFPPNTKVGHIIDLFQSTLGSFIVPFKDWAAAVDNILGTKIFSEVYIKTQEPHGRSLARSIPWLRRLQSEAEKVLVDAKLSKSEREMVTDYIETRSAEDLRGSHLKGKGPLKSRSMTEDELASVDLLLELDVDTFRLYEYIRLRNTLLAAEARALKTNVEGLDPVIKKAIVDEIIADKNMTPNEMAGVELFDHIRSQDLNDLSLYVVSRLVEAERGGALSQADFAAKNKMTAAQIKAANEVVKLQDEIAALPDVPIDDAQLIRGYMAHYAEHQTASPEGSVLNQGGVSRDMSFVNSMIRSGETNAYERDPIAITARYIKNAFNSIEFNDAWNGAKRYVDTELGGQFGREGSVASWVAKSYLSDLRGVPGAATKFTQQVVDAFFKKMGWKMELNVRRDLVNTYLAMTNAAFMGARPGLAARDLLQLSIFHYSRFGQFGKRTMRALTLATKLGQEGTKQLRDAGELPTIGIVEFETAAQLEASAIGKTMKGLPAMTRKVAEVGLTLSGQRNAYEFGYKGILLEARETALREITSFVDGKITQEQAYKRIGLHTYNLQTKKAFDTFVTGGEYERAANFLGQQTAREIMGVYG</sequence>
<gene>
    <name evidence="1" type="ORF">LCGC14_2182250</name>
</gene>
<dbReference type="EMBL" id="LAZR01028395">
    <property type="protein sequence ID" value="KKL62733.1"/>
    <property type="molecule type" value="Genomic_DNA"/>
</dbReference>
<dbReference type="AlphaFoldDB" id="A0A0F9DLY0"/>
<name>A0A0F9DLY0_9ZZZZ</name>
<proteinExistence type="predicted"/>
<accession>A0A0F9DLY0</accession>
<evidence type="ECO:0000313" key="1">
    <source>
        <dbReference type="EMBL" id="KKL62733.1"/>
    </source>
</evidence>
<protein>
    <submittedName>
        <fullName evidence="1">Uncharacterized protein</fullName>
    </submittedName>
</protein>
<comment type="caution">
    <text evidence="1">The sequence shown here is derived from an EMBL/GenBank/DDBJ whole genome shotgun (WGS) entry which is preliminary data.</text>
</comment>
<reference evidence="1" key="1">
    <citation type="journal article" date="2015" name="Nature">
        <title>Complex archaea that bridge the gap between prokaryotes and eukaryotes.</title>
        <authorList>
            <person name="Spang A."/>
            <person name="Saw J.H."/>
            <person name="Jorgensen S.L."/>
            <person name="Zaremba-Niedzwiedzka K."/>
            <person name="Martijn J."/>
            <person name="Lind A.E."/>
            <person name="van Eijk R."/>
            <person name="Schleper C."/>
            <person name="Guy L."/>
            <person name="Ettema T.J."/>
        </authorList>
    </citation>
    <scope>NUCLEOTIDE SEQUENCE</scope>
</reference>